<name>A0ACD3A4Y7_9AGAR</name>
<protein>
    <submittedName>
        <fullName evidence="1">Uncharacterized protein</fullName>
    </submittedName>
</protein>
<feature type="non-terminal residue" evidence="1">
    <location>
        <position position="164"/>
    </location>
</feature>
<accession>A0ACD3A4Y7</accession>
<dbReference type="Proteomes" id="UP000308600">
    <property type="component" value="Unassembled WGS sequence"/>
</dbReference>
<proteinExistence type="predicted"/>
<evidence type="ECO:0000313" key="1">
    <source>
        <dbReference type="EMBL" id="TFK59902.1"/>
    </source>
</evidence>
<evidence type="ECO:0000313" key="2">
    <source>
        <dbReference type="Proteomes" id="UP000308600"/>
    </source>
</evidence>
<sequence length="164" mass="17573">MKILEIVLPPSQLEVIEHNSLANNVPFIGYSGNYAFPASQLNVSSAVADEEADGEYWSVVLTIGISDLPTVAGLPGMGEFGQLAGHRDSGDSPGAWTVMISLSRLPMCYSHGRLHIPILGGYAKLKTGRFFGMCGLFKHGCSPPIAPRGQQVSPHACRLAFINY</sequence>
<dbReference type="EMBL" id="ML208869">
    <property type="protein sequence ID" value="TFK59902.1"/>
    <property type="molecule type" value="Genomic_DNA"/>
</dbReference>
<keyword evidence="2" id="KW-1185">Reference proteome</keyword>
<organism evidence="1 2">
    <name type="scientific">Pluteus cervinus</name>
    <dbReference type="NCBI Taxonomy" id="181527"/>
    <lineage>
        <taxon>Eukaryota</taxon>
        <taxon>Fungi</taxon>
        <taxon>Dikarya</taxon>
        <taxon>Basidiomycota</taxon>
        <taxon>Agaricomycotina</taxon>
        <taxon>Agaricomycetes</taxon>
        <taxon>Agaricomycetidae</taxon>
        <taxon>Agaricales</taxon>
        <taxon>Pluteineae</taxon>
        <taxon>Pluteaceae</taxon>
        <taxon>Pluteus</taxon>
    </lineage>
</organism>
<reference evidence="1 2" key="1">
    <citation type="journal article" date="2019" name="Nat. Ecol. Evol.">
        <title>Megaphylogeny resolves global patterns of mushroom evolution.</title>
        <authorList>
            <person name="Varga T."/>
            <person name="Krizsan K."/>
            <person name="Foldi C."/>
            <person name="Dima B."/>
            <person name="Sanchez-Garcia M."/>
            <person name="Sanchez-Ramirez S."/>
            <person name="Szollosi G.J."/>
            <person name="Szarkandi J.G."/>
            <person name="Papp V."/>
            <person name="Albert L."/>
            <person name="Andreopoulos W."/>
            <person name="Angelini C."/>
            <person name="Antonin V."/>
            <person name="Barry K.W."/>
            <person name="Bougher N.L."/>
            <person name="Buchanan P."/>
            <person name="Buyck B."/>
            <person name="Bense V."/>
            <person name="Catcheside P."/>
            <person name="Chovatia M."/>
            <person name="Cooper J."/>
            <person name="Damon W."/>
            <person name="Desjardin D."/>
            <person name="Finy P."/>
            <person name="Geml J."/>
            <person name="Haridas S."/>
            <person name="Hughes K."/>
            <person name="Justo A."/>
            <person name="Karasinski D."/>
            <person name="Kautmanova I."/>
            <person name="Kiss B."/>
            <person name="Kocsube S."/>
            <person name="Kotiranta H."/>
            <person name="LaButti K.M."/>
            <person name="Lechner B.E."/>
            <person name="Liimatainen K."/>
            <person name="Lipzen A."/>
            <person name="Lukacs Z."/>
            <person name="Mihaltcheva S."/>
            <person name="Morgado L.N."/>
            <person name="Niskanen T."/>
            <person name="Noordeloos M.E."/>
            <person name="Ohm R.A."/>
            <person name="Ortiz-Santana B."/>
            <person name="Ovrebo C."/>
            <person name="Racz N."/>
            <person name="Riley R."/>
            <person name="Savchenko A."/>
            <person name="Shiryaev A."/>
            <person name="Soop K."/>
            <person name="Spirin V."/>
            <person name="Szebenyi C."/>
            <person name="Tomsovsky M."/>
            <person name="Tulloss R.E."/>
            <person name="Uehling J."/>
            <person name="Grigoriev I.V."/>
            <person name="Vagvolgyi C."/>
            <person name="Papp T."/>
            <person name="Martin F.M."/>
            <person name="Miettinen O."/>
            <person name="Hibbett D.S."/>
            <person name="Nagy L.G."/>
        </authorList>
    </citation>
    <scope>NUCLEOTIDE SEQUENCE [LARGE SCALE GENOMIC DNA]</scope>
    <source>
        <strain evidence="1 2">NL-1719</strain>
    </source>
</reference>
<gene>
    <name evidence="1" type="ORF">BDN72DRAFT_780105</name>
</gene>